<keyword evidence="1" id="KW-0812">Transmembrane</keyword>
<dbReference type="RefSeq" id="WP_252955609.1">
    <property type="nucleotide sequence ID" value="NZ_JAFIRR010000162.1"/>
</dbReference>
<evidence type="ECO:0000313" key="3">
    <source>
        <dbReference type="Proteomes" id="UP001523392"/>
    </source>
</evidence>
<feature type="transmembrane region" description="Helical" evidence="1">
    <location>
        <begin position="111"/>
        <end position="132"/>
    </location>
</feature>
<proteinExistence type="predicted"/>
<gene>
    <name evidence="2" type="ORF">JYK14_22890</name>
</gene>
<name>A0ABT1DBM5_9PROT</name>
<feature type="transmembrane region" description="Helical" evidence="1">
    <location>
        <begin position="68"/>
        <end position="91"/>
    </location>
</feature>
<keyword evidence="1" id="KW-1133">Transmembrane helix</keyword>
<keyword evidence="1" id="KW-0472">Membrane</keyword>
<dbReference type="EMBL" id="JAFIRR010000162">
    <property type="protein sequence ID" value="MCO6418982.1"/>
    <property type="molecule type" value="Genomic_DNA"/>
</dbReference>
<evidence type="ECO:0000256" key="1">
    <source>
        <dbReference type="SAM" id="Phobius"/>
    </source>
</evidence>
<sequence length="137" mass="14105">MLGAAILLAVATTLFLPALHVRGTEQQLLGLSAWQAVPILTSLKLLALVLAIVVVVSPSLARYRAPALALAACMIFAPAAGALMAGVSPGTDVRNRLVELSGNQSPWVDPGWGLVVLPAALLLLALAAAWGARRNTP</sequence>
<dbReference type="Proteomes" id="UP001523392">
    <property type="component" value="Unassembled WGS sequence"/>
</dbReference>
<comment type="caution">
    <text evidence="2">The sequence shown here is derived from an EMBL/GenBank/DDBJ whole genome shotgun (WGS) entry which is preliminary data.</text>
</comment>
<protein>
    <submittedName>
        <fullName evidence="2">Uncharacterized protein</fullName>
    </submittedName>
</protein>
<evidence type="ECO:0000313" key="2">
    <source>
        <dbReference type="EMBL" id="MCO6418982.1"/>
    </source>
</evidence>
<feature type="transmembrane region" description="Helical" evidence="1">
    <location>
        <begin position="33"/>
        <end position="56"/>
    </location>
</feature>
<organism evidence="2 3">
    <name type="scientific">Siccirubricoccus soli</name>
    <dbReference type="NCBI Taxonomy" id="2899147"/>
    <lineage>
        <taxon>Bacteria</taxon>
        <taxon>Pseudomonadati</taxon>
        <taxon>Pseudomonadota</taxon>
        <taxon>Alphaproteobacteria</taxon>
        <taxon>Acetobacterales</taxon>
        <taxon>Roseomonadaceae</taxon>
        <taxon>Siccirubricoccus</taxon>
    </lineage>
</organism>
<accession>A0ABT1DBM5</accession>
<reference evidence="2 3" key="1">
    <citation type="submission" date="2021-12" db="EMBL/GenBank/DDBJ databases">
        <title>Siccirubricoccus leaddurans sp. nov., a high concentration Zn2+ tolerance bacterium.</title>
        <authorList>
            <person name="Cao Y."/>
        </authorList>
    </citation>
    <scope>NUCLEOTIDE SEQUENCE [LARGE SCALE GENOMIC DNA]</scope>
    <source>
        <strain evidence="2 3">KC 17139</strain>
    </source>
</reference>
<keyword evidence="3" id="KW-1185">Reference proteome</keyword>